<evidence type="ECO:0000313" key="2">
    <source>
        <dbReference type="Proteomes" id="UP001157046"/>
    </source>
</evidence>
<name>A0ABQ6J502_9GAMM</name>
<accession>A0ABQ6J502</accession>
<dbReference type="EMBL" id="BSUY01000001">
    <property type="protein sequence ID" value="GMA82591.1"/>
    <property type="molecule type" value="Genomic_DNA"/>
</dbReference>
<evidence type="ECO:0000313" key="1">
    <source>
        <dbReference type="EMBL" id="GMA82591.1"/>
    </source>
</evidence>
<organism evidence="1 2">
    <name type="scientific">Shewanella glacialipiscicola</name>
    <dbReference type="NCBI Taxonomy" id="614069"/>
    <lineage>
        <taxon>Bacteria</taxon>
        <taxon>Pseudomonadati</taxon>
        <taxon>Pseudomonadota</taxon>
        <taxon>Gammaproteobacteria</taxon>
        <taxon>Alteromonadales</taxon>
        <taxon>Shewanellaceae</taxon>
        <taxon>Shewanella</taxon>
    </lineage>
</organism>
<sequence length="51" mass="5516">MQLIRIERKNGITIVAYFAGNLGVPINVRGATLDKGLDMVIKALMGDVSNK</sequence>
<reference evidence="2" key="1">
    <citation type="journal article" date="2019" name="Int. J. Syst. Evol. Microbiol.">
        <title>The Global Catalogue of Microorganisms (GCM) 10K type strain sequencing project: providing services to taxonomists for standard genome sequencing and annotation.</title>
        <authorList>
            <consortium name="The Broad Institute Genomics Platform"/>
            <consortium name="The Broad Institute Genome Sequencing Center for Infectious Disease"/>
            <person name="Wu L."/>
            <person name="Ma J."/>
        </authorList>
    </citation>
    <scope>NUCLEOTIDE SEQUENCE [LARGE SCALE GENOMIC DNA]</scope>
    <source>
        <strain evidence="2">NBRC 102030</strain>
    </source>
</reference>
<keyword evidence="2" id="KW-1185">Reference proteome</keyword>
<dbReference type="Proteomes" id="UP001157046">
    <property type="component" value="Unassembled WGS sequence"/>
</dbReference>
<proteinExistence type="predicted"/>
<gene>
    <name evidence="1" type="ORF">GCM10025855_21240</name>
</gene>
<protein>
    <submittedName>
        <fullName evidence="1">Uncharacterized protein</fullName>
    </submittedName>
</protein>
<comment type="caution">
    <text evidence="1">The sequence shown here is derived from an EMBL/GenBank/DDBJ whole genome shotgun (WGS) entry which is preliminary data.</text>
</comment>